<name>A0ABN8IN13_9NEOP</name>
<evidence type="ECO:0000313" key="2">
    <source>
        <dbReference type="EMBL" id="CAH2058934.1"/>
    </source>
</evidence>
<evidence type="ECO:0000256" key="1">
    <source>
        <dbReference type="SAM" id="MobiDB-lite"/>
    </source>
</evidence>
<gene>
    <name evidence="2" type="ORF">IPOD504_LOCUS10641</name>
</gene>
<feature type="non-terminal residue" evidence="2">
    <location>
        <position position="1"/>
    </location>
</feature>
<proteinExistence type="predicted"/>
<sequence>MPPADVLASQRAREVECERELKLLRESHSSEESGMQDVRFMRSDSSGSDGESSLAAAVDSLRVQHDSHPSPTTSVTLIEFISQLLQHLPENGSQFLKDYLQVLHQGNQTTIKIVTCEMLEGIEAAVLNNQNVWDGPSIMCCSAWLCTVSVVGGNGLGLRLRRALHALLQYATDEQVEALGRIMSETLCTPELLLELSDAVQGPLGAPRNLATHLVQLALDKEECFSVRLRYTLVQLTGRAAAAGLKRRWAPALLQLPHSAPRTDRLKMAVAASKLQLLFHDKN</sequence>
<organism evidence="2 3">
    <name type="scientific">Iphiclides podalirius</name>
    <name type="common">scarce swallowtail</name>
    <dbReference type="NCBI Taxonomy" id="110791"/>
    <lineage>
        <taxon>Eukaryota</taxon>
        <taxon>Metazoa</taxon>
        <taxon>Ecdysozoa</taxon>
        <taxon>Arthropoda</taxon>
        <taxon>Hexapoda</taxon>
        <taxon>Insecta</taxon>
        <taxon>Pterygota</taxon>
        <taxon>Neoptera</taxon>
        <taxon>Endopterygota</taxon>
        <taxon>Lepidoptera</taxon>
        <taxon>Glossata</taxon>
        <taxon>Ditrysia</taxon>
        <taxon>Papilionoidea</taxon>
        <taxon>Papilionidae</taxon>
        <taxon>Papilioninae</taxon>
        <taxon>Iphiclides</taxon>
    </lineage>
</organism>
<feature type="compositionally biased region" description="Low complexity" evidence="1">
    <location>
        <begin position="43"/>
        <end position="53"/>
    </location>
</feature>
<evidence type="ECO:0000313" key="3">
    <source>
        <dbReference type="Proteomes" id="UP000837857"/>
    </source>
</evidence>
<protein>
    <submittedName>
        <fullName evidence="2">Uncharacterized protein</fullName>
    </submittedName>
</protein>
<dbReference type="Proteomes" id="UP000837857">
    <property type="component" value="Chromosome 26"/>
</dbReference>
<dbReference type="EMBL" id="OW152838">
    <property type="protein sequence ID" value="CAH2058934.1"/>
    <property type="molecule type" value="Genomic_DNA"/>
</dbReference>
<accession>A0ABN8IN13</accession>
<keyword evidence="3" id="KW-1185">Reference proteome</keyword>
<feature type="region of interest" description="Disordered" evidence="1">
    <location>
        <begin position="24"/>
        <end position="53"/>
    </location>
</feature>
<reference evidence="2" key="1">
    <citation type="submission" date="2022-03" db="EMBL/GenBank/DDBJ databases">
        <authorList>
            <person name="Martin H S."/>
        </authorList>
    </citation>
    <scope>NUCLEOTIDE SEQUENCE</scope>
</reference>